<dbReference type="EMBL" id="CABPSG010000003">
    <property type="protein sequence ID" value="VVD88723.1"/>
    <property type="molecule type" value="Genomic_DNA"/>
</dbReference>
<reference evidence="3 4" key="1">
    <citation type="submission" date="2019-08" db="EMBL/GenBank/DDBJ databases">
        <authorList>
            <person name="Peeters C."/>
        </authorList>
    </citation>
    <scope>NUCLEOTIDE SEQUENCE [LARGE SCALE GENOMIC DNA]</scope>
    <source>
        <strain evidence="3 4">LMG 31014</strain>
    </source>
</reference>
<dbReference type="Proteomes" id="UP000405357">
    <property type="component" value="Unassembled WGS sequence"/>
</dbReference>
<dbReference type="InterPro" id="IPR050769">
    <property type="entry name" value="NAT_camello-type"/>
</dbReference>
<protein>
    <submittedName>
        <fullName evidence="3">Amino-acid acetyltransferase</fullName>
        <ecNumber evidence="3">2.3.1.1</ecNumber>
    </submittedName>
</protein>
<feature type="domain" description="N-acetyltransferase" evidence="2">
    <location>
        <begin position="6"/>
        <end position="150"/>
    </location>
</feature>
<proteinExistence type="predicted"/>
<gene>
    <name evidence="3" type="primary">argA_1</name>
    <name evidence="3" type="ORF">PSO31014_01495</name>
</gene>
<dbReference type="EC" id="2.3.1.1" evidence="3"/>
<organism evidence="3 4">
    <name type="scientific">Pandoraea soli</name>
    <dbReference type="NCBI Taxonomy" id="2508293"/>
    <lineage>
        <taxon>Bacteria</taxon>
        <taxon>Pseudomonadati</taxon>
        <taxon>Pseudomonadota</taxon>
        <taxon>Betaproteobacteria</taxon>
        <taxon>Burkholderiales</taxon>
        <taxon>Burkholderiaceae</taxon>
        <taxon>Pandoraea</taxon>
    </lineage>
</organism>
<dbReference type="CDD" id="cd04301">
    <property type="entry name" value="NAT_SF"/>
    <property type="match status" value="1"/>
</dbReference>
<dbReference type="Pfam" id="PF00583">
    <property type="entry name" value="Acetyltransf_1"/>
    <property type="match status" value="1"/>
</dbReference>
<dbReference type="SUPFAM" id="SSF55729">
    <property type="entry name" value="Acyl-CoA N-acyltransferases (Nat)"/>
    <property type="match status" value="1"/>
</dbReference>
<evidence type="ECO:0000313" key="3">
    <source>
        <dbReference type="EMBL" id="VVD88723.1"/>
    </source>
</evidence>
<dbReference type="Gene3D" id="3.40.630.30">
    <property type="match status" value="1"/>
</dbReference>
<keyword evidence="4" id="KW-1185">Reference proteome</keyword>
<evidence type="ECO:0000256" key="1">
    <source>
        <dbReference type="ARBA" id="ARBA00022679"/>
    </source>
</evidence>
<dbReference type="PROSITE" id="PS51186">
    <property type="entry name" value="GNAT"/>
    <property type="match status" value="1"/>
</dbReference>
<evidence type="ECO:0000259" key="2">
    <source>
        <dbReference type="PROSITE" id="PS51186"/>
    </source>
</evidence>
<sequence>MNDSGIMIRPARADEIPQIRALLAKCELPWEDVTESAGIGFLVAVATDGSIVGSVGLELSGPIGLLRSLAVAEDARGMQIGHALVAAAEEEARQQAVAALYLLTTTASQFFARRGYGVVDRSAAPESLQRSSQFASICPASAVCMVKADGGP</sequence>
<evidence type="ECO:0000313" key="4">
    <source>
        <dbReference type="Proteomes" id="UP000405357"/>
    </source>
</evidence>
<dbReference type="InterPro" id="IPR016181">
    <property type="entry name" value="Acyl_CoA_acyltransferase"/>
</dbReference>
<dbReference type="NCBIfam" id="NF040501">
    <property type="entry name" value="resist_ArsN2"/>
    <property type="match status" value="1"/>
</dbReference>
<dbReference type="GO" id="GO:0016746">
    <property type="term" value="F:acyltransferase activity"/>
    <property type="evidence" value="ECO:0007669"/>
    <property type="project" value="UniProtKB-KW"/>
</dbReference>
<comment type="caution">
    <text evidence="3">The sequence shown here is derived from an EMBL/GenBank/DDBJ whole genome shotgun (WGS) entry which is preliminary data.</text>
</comment>
<dbReference type="RefSeq" id="WP_174976437.1">
    <property type="nucleotide sequence ID" value="NZ_CABPSG010000003.1"/>
</dbReference>
<name>A0ABY6VVG5_9BURK</name>
<dbReference type="InterPro" id="IPR000182">
    <property type="entry name" value="GNAT_dom"/>
</dbReference>
<dbReference type="PANTHER" id="PTHR13947:SF37">
    <property type="entry name" value="LD18367P"/>
    <property type="match status" value="1"/>
</dbReference>
<dbReference type="PANTHER" id="PTHR13947">
    <property type="entry name" value="GNAT FAMILY N-ACETYLTRANSFERASE"/>
    <property type="match status" value="1"/>
</dbReference>
<keyword evidence="1 3" id="KW-0808">Transferase</keyword>
<accession>A0ABY6VVG5</accession>
<keyword evidence="3" id="KW-0012">Acyltransferase</keyword>